<feature type="signal peptide" evidence="6">
    <location>
        <begin position="1"/>
        <end position="26"/>
    </location>
</feature>
<dbReference type="GO" id="GO:0005576">
    <property type="term" value="C:extracellular region"/>
    <property type="evidence" value="ECO:0007669"/>
    <property type="project" value="UniProtKB-SubCell"/>
</dbReference>
<reference evidence="7" key="1">
    <citation type="submission" date="2022-01" db="EMBL/GenBank/DDBJ databases">
        <authorList>
            <person name="Braso-Vives M."/>
        </authorList>
    </citation>
    <scope>NUCLEOTIDE SEQUENCE</scope>
</reference>
<keyword evidence="4 6" id="KW-0732">Signal</keyword>
<evidence type="ECO:0000256" key="5">
    <source>
        <dbReference type="SAM" id="MobiDB-lite"/>
    </source>
</evidence>
<dbReference type="EMBL" id="OV696692">
    <property type="protein sequence ID" value="CAH1269933.1"/>
    <property type="molecule type" value="Genomic_DNA"/>
</dbReference>
<gene>
    <name evidence="7" type="primary">Hypp4258</name>
    <name evidence="7" type="ORF">BLAG_LOCUS22406</name>
</gene>
<dbReference type="InterPro" id="IPR029034">
    <property type="entry name" value="Cystine-knot_cytokine"/>
</dbReference>
<dbReference type="Pfam" id="PF06083">
    <property type="entry name" value="IL17"/>
    <property type="match status" value="1"/>
</dbReference>
<dbReference type="Gene3D" id="2.10.90.10">
    <property type="entry name" value="Cystine-knot cytokines"/>
    <property type="match status" value="1"/>
</dbReference>
<feature type="chain" id="PRO_5035462267" evidence="6">
    <location>
        <begin position="27"/>
        <end position="182"/>
    </location>
</feature>
<dbReference type="GO" id="GO:0005125">
    <property type="term" value="F:cytokine activity"/>
    <property type="evidence" value="ECO:0007669"/>
    <property type="project" value="InterPro"/>
</dbReference>
<dbReference type="OrthoDB" id="10015592at2759"/>
<keyword evidence="3" id="KW-0964">Secreted</keyword>
<feature type="region of interest" description="Disordered" evidence="5">
    <location>
        <begin position="69"/>
        <end position="90"/>
    </location>
</feature>
<protein>
    <submittedName>
        <fullName evidence="7">Hypp4258 protein</fullName>
    </submittedName>
</protein>
<dbReference type="InterPro" id="IPR010345">
    <property type="entry name" value="IL-17_fam"/>
</dbReference>
<comment type="similarity">
    <text evidence="2">Belongs to the IL-17 family.</text>
</comment>
<evidence type="ECO:0000256" key="3">
    <source>
        <dbReference type="ARBA" id="ARBA00022525"/>
    </source>
</evidence>
<proteinExistence type="inferred from homology"/>
<comment type="subcellular location">
    <subcellularLocation>
        <location evidence="1">Secreted</location>
    </subcellularLocation>
</comment>
<organism evidence="7 8">
    <name type="scientific">Branchiostoma lanceolatum</name>
    <name type="common">Common lancelet</name>
    <name type="synonym">Amphioxus lanceolatum</name>
    <dbReference type="NCBI Taxonomy" id="7740"/>
    <lineage>
        <taxon>Eukaryota</taxon>
        <taxon>Metazoa</taxon>
        <taxon>Chordata</taxon>
        <taxon>Cephalochordata</taxon>
        <taxon>Leptocardii</taxon>
        <taxon>Amphioxiformes</taxon>
        <taxon>Branchiostomatidae</taxon>
        <taxon>Branchiostoma</taxon>
    </lineage>
</organism>
<dbReference type="AlphaFoldDB" id="A0A8K0A819"/>
<evidence type="ECO:0000313" key="8">
    <source>
        <dbReference type="Proteomes" id="UP000838412"/>
    </source>
</evidence>
<accession>A0A8K0A819</accession>
<evidence type="ECO:0000256" key="2">
    <source>
        <dbReference type="ARBA" id="ARBA00007236"/>
    </source>
</evidence>
<evidence type="ECO:0000256" key="4">
    <source>
        <dbReference type="ARBA" id="ARBA00022729"/>
    </source>
</evidence>
<evidence type="ECO:0000256" key="1">
    <source>
        <dbReference type="ARBA" id="ARBA00004613"/>
    </source>
</evidence>
<evidence type="ECO:0000313" key="7">
    <source>
        <dbReference type="EMBL" id="CAH1269933.1"/>
    </source>
</evidence>
<dbReference type="Proteomes" id="UP000838412">
    <property type="component" value="Chromosome 7"/>
</dbReference>
<sequence length="182" mass="20145">MGSTVRVVVILLVVASLPDILRPTQGKPLPRVGKEDGTSGFLSALGTIRHRPRYGLKQRDRPVLVSALASSPAQPPRHHGRYLSQPPVPVNDRDNGRSMCKWRYEDNVQPNRFPSTLKVAVKEYTGSRCRDPATGAPRADLVCLPIDYELNVLRKNSEGEWHESVEYVTIGFTCAGSNATDR</sequence>
<name>A0A8K0A819_BRALA</name>
<evidence type="ECO:0000256" key="6">
    <source>
        <dbReference type="SAM" id="SignalP"/>
    </source>
</evidence>
<keyword evidence="8" id="KW-1185">Reference proteome</keyword>
<dbReference type="SUPFAM" id="SSF57501">
    <property type="entry name" value="Cystine-knot cytokines"/>
    <property type="match status" value="1"/>
</dbReference>